<reference evidence="2" key="1">
    <citation type="journal article" date="2022" name="bioRxiv">
        <title>Sequencing and chromosome-scale assembly of the giantPleurodeles waltlgenome.</title>
        <authorList>
            <person name="Brown T."/>
            <person name="Elewa A."/>
            <person name="Iarovenko S."/>
            <person name="Subramanian E."/>
            <person name="Araus A.J."/>
            <person name="Petzold A."/>
            <person name="Susuki M."/>
            <person name="Suzuki K.-i.T."/>
            <person name="Hayashi T."/>
            <person name="Toyoda A."/>
            <person name="Oliveira C."/>
            <person name="Osipova E."/>
            <person name="Leigh N.D."/>
            <person name="Simon A."/>
            <person name="Yun M.H."/>
        </authorList>
    </citation>
    <scope>NUCLEOTIDE SEQUENCE</scope>
    <source>
        <strain evidence="2">20211129_DDA</strain>
        <tissue evidence="2">Liver</tissue>
    </source>
</reference>
<accession>A0AAV7WBR0</accession>
<comment type="caution">
    <text evidence="2">The sequence shown here is derived from an EMBL/GenBank/DDBJ whole genome shotgun (WGS) entry which is preliminary data.</text>
</comment>
<evidence type="ECO:0000313" key="2">
    <source>
        <dbReference type="EMBL" id="KAJ1209715.1"/>
    </source>
</evidence>
<keyword evidence="1" id="KW-0175">Coiled coil</keyword>
<protein>
    <submittedName>
        <fullName evidence="2">Uncharacterized protein</fullName>
    </submittedName>
</protein>
<evidence type="ECO:0000256" key="1">
    <source>
        <dbReference type="SAM" id="Coils"/>
    </source>
</evidence>
<gene>
    <name evidence="2" type="ORF">NDU88_005088</name>
</gene>
<keyword evidence="3" id="KW-1185">Reference proteome</keyword>
<name>A0AAV7WBR0_PLEWA</name>
<dbReference type="AlphaFoldDB" id="A0AAV7WBR0"/>
<dbReference type="Proteomes" id="UP001066276">
    <property type="component" value="Chromosome 1_2"/>
</dbReference>
<feature type="coiled-coil region" evidence="1">
    <location>
        <begin position="46"/>
        <end position="73"/>
    </location>
</feature>
<dbReference type="EMBL" id="JANPWB010000002">
    <property type="protein sequence ID" value="KAJ1209715.1"/>
    <property type="molecule type" value="Genomic_DNA"/>
</dbReference>
<proteinExistence type="predicted"/>
<sequence>MNNMQRPISQHPLQWSSWWLSTKKMDSMAIEMNHLQMDQQKVAERTAAFEDDVDALKQEVKSLMATVSGLKSSATLKEEHLEDVEGRSRRNNTCLIGFLECAEGP</sequence>
<organism evidence="2 3">
    <name type="scientific">Pleurodeles waltl</name>
    <name type="common">Iberian ribbed newt</name>
    <dbReference type="NCBI Taxonomy" id="8319"/>
    <lineage>
        <taxon>Eukaryota</taxon>
        <taxon>Metazoa</taxon>
        <taxon>Chordata</taxon>
        <taxon>Craniata</taxon>
        <taxon>Vertebrata</taxon>
        <taxon>Euteleostomi</taxon>
        <taxon>Amphibia</taxon>
        <taxon>Batrachia</taxon>
        <taxon>Caudata</taxon>
        <taxon>Salamandroidea</taxon>
        <taxon>Salamandridae</taxon>
        <taxon>Pleurodelinae</taxon>
        <taxon>Pleurodeles</taxon>
    </lineage>
</organism>
<evidence type="ECO:0000313" key="3">
    <source>
        <dbReference type="Proteomes" id="UP001066276"/>
    </source>
</evidence>